<reference evidence="2" key="2">
    <citation type="submission" date="2010-07" db="EMBL/GenBank/DDBJ databases">
        <authorList>
            <consortium name="The Broad Institute Genome Sequencing Platform"/>
            <consortium name="Broad Institute Genome Sequencing Center for Infectious Disease"/>
            <person name="Ma L.-J."/>
            <person name="Dead R."/>
            <person name="Young S."/>
            <person name="Zeng Q."/>
            <person name="Koehrsen M."/>
            <person name="Alvarado L."/>
            <person name="Berlin A."/>
            <person name="Chapman S.B."/>
            <person name="Chen Z."/>
            <person name="Freedman E."/>
            <person name="Gellesch M."/>
            <person name="Goldberg J."/>
            <person name="Griggs A."/>
            <person name="Gujja S."/>
            <person name="Heilman E.R."/>
            <person name="Heiman D."/>
            <person name="Hepburn T."/>
            <person name="Howarth C."/>
            <person name="Jen D."/>
            <person name="Larson L."/>
            <person name="Mehta T."/>
            <person name="Neiman D."/>
            <person name="Pearson M."/>
            <person name="Roberts A."/>
            <person name="Saif S."/>
            <person name="Shea T."/>
            <person name="Shenoy N."/>
            <person name="Sisk P."/>
            <person name="Stolte C."/>
            <person name="Sykes S."/>
            <person name="Walk T."/>
            <person name="White J."/>
            <person name="Yandava C."/>
            <person name="Haas B."/>
            <person name="Nusbaum C."/>
            <person name="Birren B."/>
        </authorList>
    </citation>
    <scope>NUCLEOTIDE SEQUENCE</scope>
    <source>
        <strain evidence="2">R3-111a-1</strain>
    </source>
</reference>
<dbReference type="EnsemblFungi" id="EJT68985">
    <property type="protein sequence ID" value="EJT68985"/>
    <property type="gene ID" value="GGTG_13491"/>
</dbReference>
<evidence type="ECO:0000256" key="1">
    <source>
        <dbReference type="SAM" id="MobiDB-lite"/>
    </source>
</evidence>
<dbReference type="AlphaFoldDB" id="J3PJ09"/>
<sequence length="110" mass="12518">MLKERLYNRLQSTGSRRGGSTRRLKDRVTHSRAHGHQAACTVKDRTGDTQQVVRSIQMRAIRFVCTRARLHARSRDPGSVGRLPVRAAGAQSVYMQLREAFRRVPVYGDE</sequence>
<feature type="compositionally biased region" description="Basic residues" evidence="1">
    <location>
        <begin position="19"/>
        <end position="35"/>
    </location>
</feature>
<dbReference type="RefSeq" id="XP_009229661.1">
    <property type="nucleotide sequence ID" value="XM_009231397.1"/>
</dbReference>
<dbReference type="GeneID" id="20353949"/>
<accession>J3PJ09</accession>
<dbReference type="VEuPathDB" id="FungiDB:GGTG_13491"/>
<reference evidence="3" key="5">
    <citation type="submission" date="2018-04" db="UniProtKB">
        <authorList>
            <consortium name="EnsemblFungi"/>
        </authorList>
    </citation>
    <scope>IDENTIFICATION</scope>
    <source>
        <strain evidence="3">R3-111a-1</strain>
    </source>
</reference>
<proteinExistence type="predicted"/>
<feature type="region of interest" description="Disordered" evidence="1">
    <location>
        <begin position="1"/>
        <end position="46"/>
    </location>
</feature>
<organism evidence="2">
    <name type="scientific">Gaeumannomyces tritici (strain R3-111a-1)</name>
    <name type="common">Wheat and barley take-all root rot fungus</name>
    <name type="synonym">Gaeumannomyces graminis var. tritici</name>
    <dbReference type="NCBI Taxonomy" id="644352"/>
    <lineage>
        <taxon>Eukaryota</taxon>
        <taxon>Fungi</taxon>
        <taxon>Dikarya</taxon>
        <taxon>Ascomycota</taxon>
        <taxon>Pezizomycotina</taxon>
        <taxon>Sordariomycetes</taxon>
        <taxon>Sordariomycetidae</taxon>
        <taxon>Magnaporthales</taxon>
        <taxon>Magnaporthaceae</taxon>
        <taxon>Gaeumannomyces</taxon>
    </lineage>
</organism>
<reference evidence="4" key="1">
    <citation type="submission" date="2010-07" db="EMBL/GenBank/DDBJ databases">
        <title>The genome sequence of Gaeumannomyces graminis var. tritici strain R3-111a-1.</title>
        <authorList>
            <consortium name="The Broad Institute Genome Sequencing Platform"/>
            <person name="Ma L.-J."/>
            <person name="Dead R."/>
            <person name="Young S."/>
            <person name="Zeng Q."/>
            <person name="Koehrsen M."/>
            <person name="Alvarado L."/>
            <person name="Berlin A."/>
            <person name="Chapman S.B."/>
            <person name="Chen Z."/>
            <person name="Freedman E."/>
            <person name="Gellesch M."/>
            <person name="Goldberg J."/>
            <person name="Griggs A."/>
            <person name="Gujja S."/>
            <person name="Heilman E.R."/>
            <person name="Heiman D."/>
            <person name="Hepburn T."/>
            <person name="Howarth C."/>
            <person name="Jen D."/>
            <person name="Larson L."/>
            <person name="Mehta T."/>
            <person name="Neiman D."/>
            <person name="Pearson M."/>
            <person name="Roberts A."/>
            <person name="Saif S."/>
            <person name="Shea T."/>
            <person name="Shenoy N."/>
            <person name="Sisk P."/>
            <person name="Stolte C."/>
            <person name="Sykes S."/>
            <person name="Walk T."/>
            <person name="White J."/>
            <person name="Yandava C."/>
            <person name="Haas B."/>
            <person name="Nusbaum C."/>
            <person name="Birren B."/>
        </authorList>
    </citation>
    <scope>NUCLEOTIDE SEQUENCE [LARGE SCALE GENOMIC DNA]</scope>
    <source>
        <strain evidence="4">R3-111a-1</strain>
    </source>
</reference>
<evidence type="ECO:0000313" key="3">
    <source>
        <dbReference type="EnsemblFungi" id="EJT68985"/>
    </source>
</evidence>
<reference evidence="2" key="3">
    <citation type="submission" date="2010-09" db="EMBL/GenBank/DDBJ databases">
        <title>Annotation of Gaeumannomyces graminis var. tritici R3-111a-1.</title>
        <authorList>
            <consortium name="The Broad Institute Genome Sequencing Platform"/>
            <person name="Ma L.-J."/>
            <person name="Dead R."/>
            <person name="Young S.K."/>
            <person name="Zeng Q."/>
            <person name="Gargeya S."/>
            <person name="Fitzgerald M."/>
            <person name="Haas B."/>
            <person name="Abouelleil A."/>
            <person name="Alvarado L."/>
            <person name="Arachchi H.M."/>
            <person name="Berlin A."/>
            <person name="Brown A."/>
            <person name="Chapman S.B."/>
            <person name="Chen Z."/>
            <person name="Dunbar C."/>
            <person name="Freedman E."/>
            <person name="Gearin G."/>
            <person name="Gellesch M."/>
            <person name="Goldberg J."/>
            <person name="Griggs A."/>
            <person name="Gujja S."/>
            <person name="Heiman D."/>
            <person name="Howarth C."/>
            <person name="Larson L."/>
            <person name="Lui A."/>
            <person name="MacDonald P.J.P."/>
            <person name="Mehta T."/>
            <person name="Montmayeur A."/>
            <person name="Murphy C."/>
            <person name="Neiman D."/>
            <person name="Pearson M."/>
            <person name="Priest M."/>
            <person name="Roberts A."/>
            <person name="Saif S."/>
            <person name="Shea T."/>
            <person name="Shenoy N."/>
            <person name="Sisk P."/>
            <person name="Stolte C."/>
            <person name="Sykes S."/>
            <person name="Yandava C."/>
            <person name="Wortman J."/>
            <person name="Nusbaum C."/>
            <person name="Birren B."/>
        </authorList>
    </citation>
    <scope>NUCLEOTIDE SEQUENCE</scope>
    <source>
        <strain evidence="2">R3-111a-1</strain>
    </source>
</reference>
<evidence type="ECO:0000313" key="2">
    <source>
        <dbReference type="EMBL" id="EJT68985.1"/>
    </source>
</evidence>
<keyword evidence="4" id="KW-1185">Reference proteome</keyword>
<gene>
    <name evidence="3" type="primary">20353949</name>
    <name evidence="2" type="ORF">GGTG_13491</name>
</gene>
<evidence type="ECO:0000313" key="4">
    <source>
        <dbReference type="Proteomes" id="UP000006039"/>
    </source>
</evidence>
<dbReference type="EMBL" id="GL385408">
    <property type="protein sequence ID" value="EJT68985.1"/>
    <property type="molecule type" value="Genomic_DNA"/>
</dbReference>
<dbReference type="Proteomes" id="UP000006039">
    <property type="component" value="Unassembled WGS sequence"/>
</dbReference>
<protein>
    <submittedName>
        <fullName evidence="2 3">Uncharacterized protein</fullName>
    </submittedName>
</protein>
<name>J3PJ09_GAET3</name>
<dbReference type="HOGENOM" id="CLU_2171233_0_0_1"/>
<reference evidence="3" key="4">
    <citation type="journal article" date="2015" name="G3 (Bethesda)">
        <title>Genome sequences of three phytopathogenic species of the Magnaporthaceae family of fungi.</title>
        <authorList>
            <person name="Okagaki L.H."/>
            <person name="Nunes C.C."/>
            <person name="Sailsbery J."/>
            <person name="Clay B."/>
            <person name="Brown D."/>
            <person name="John T."/>
            <person name="Oh Y."/>
            <person name="Young N."/>
            <person name="Fitzgerald M."/>
            <person name="Haas B.J."/>
            <person name="Zeng Q."/>
            <person name="Young S."/>
            <person name="Adiconis X."/>
            <person name="Fan L."/>
            <person name="Levin J.Z."/>
            <person name="Mitchell T.K."/>
            <person name="Okubara P.A."/>
            <person name="Farman M.L."/>
            <person name="Kohn L.M."/>
            <person name="Birren B."/>
            <person name="Ma L.-J."/>
            <person name="Dean R.A."/>
        </authorList>
    </citation>
    <scope>NUCLEOTIDE SEQUENCE</scope>
    <source>
        <strain evidence="3">R3-111a-1</strain>
    </source>
</reference>